<dbReference type="PANTHER" id="PTHR46072:SF4">
    <property type="entry name" value="AMIDASE C550.07-RELATED"/>
    <property type="match status" value="1"/>
</dbReference>
<dbReference type="HOGENOM" id="CLU_009600_9_2_1"/>
<evidence type="ECO:0000313" key="6">
    <source>
        <dbReference type="EMBL" id="KGK35855.1"/>
    </source>
</evidence>
<dbReference type="GO" id="GO:0016787">
    <property type="term" value="F:hydrolase activity"/>
    <property type="evidence" value="ECO:0007669"/>
    <property type="project" value="UniProtKB-KW"/>
</dbReference>
<organism evidence="6 7">
    <name type="scientific">Pichia kudriavzevii</name>
    <name type="common">Yeast</name>
    <name type="synonym">Issatchenkia orientalis</name>
    <dbReference type="NCBI Taxonomy" id="4909"/>
    <lineage>
        <taxon>Eukaryota</taxon>
        <taxon>Fungi</taxon>
        <taxon>Dikarya</taxon>
        <taxon>Ascomycota</taxon>
        <taxon>Saccharomycotina</taxon>
        <taxon>Pichiomycetes</taxon>
        <taxon>Pichiales</taxon>
        <taxon>Pichiaceae</taxon>
        <taxon>Pichia</taxon>
    </lineage>
</organism>
<evidence type="ECO:0000256" key="1">
    <source>
        <dbReference type="ARBA" id="ARBA00009199"/>
    </source>
</evidence>
<keyword evidence="2" id="KW-0378">Hydrolase</keyword>
<dbReference type="EMBL" id="JQFK01000294">
    <property type="protein sequence ID" value="KGK35855.1"/>
    <property type="molecule type" value="Genomic_DNA"/>
</dbReference>
<feature type="binding site" evidence="4">
    <location>
        <begin position="243"/>
        <end position="246"/>
    </location>
    <ligand>
        <name>substrate</name>
    </ligand>
</feature>
<evidence type="ECO:0000259" key="5">
    <source>
        <dbReference type="Pfam" id="PF01425"/>
    </source>
</evidence>
<dbReference type="PIRSF" id="PIRSF001221">
    <property type="entry name" value="Amidase_fungi"/>
    <property type="match status" value="1"/>
</dbReference>
<dbReference type="Proteomes" id="UP000029867">
    <property type="component" value="Unassembled WGS sequence"/>
</dbReference>
<protein>
    <recommendedName>
        <fullName evidence="5">Amidase domain-containing protein</fullName>
    </recommendedName>
</protein>
<dbReference type="SUPFAM" id="SSF75304">
    <property type="entry name" value="Amidase signature (AS) enzymes"/>
    <property type="match status" value="1"/>
</dbReference>
<gene>
    <name evidence="6" type="ORF">JL09_g4995</name>
</gene>
<dbReference type="VEuPathDB" id="FungiDB:C5L36_0C10450"/>
<evidence type="ECO:0000256" key="4">
    <source>
        <dbReference type="PIRSR" id="PIRSR001221-2"/>
    </source>
</evidence>
<feature type="active site" description="Acyl-ester intermediate" evidence="3">
    <location>
        <position position="246"/>
    </location>
</feature>
<dbReference type="PANTHER" id="PTHR46072">
    <property type="entry name" value="AMIDASE-RELATED-RELATED"/>
    <property type="match status" value="1"/>
</dbReference>
<evidence type="ECO:0000256" key="3">
    <source>
        <dbReference type="PIRSR" id="PIRSR001221-1"/>
    </source>
</evidence>
<dbReference type="eggNOG" id="KOG1212">
    <property type="taxonomic scope" value="Eukaryota"/>
</dbReference>
<evidence type="ECO:0000313" key="7">
    <source>
        <dbReference type="Proteomes" id="UP000029867"/>
    </source>
</evidence>
<dbReference type="InterPro" id="IPR036928">
    <property type="entry name" value="AS_sf"/>
</dbReference>
<dbReference type="Gene3D" id="3.90.1300.10">
    <property type="entry name" value="Amidase signature (AS) domain"/>
    <property type="match status" value="1"/>
</dbReference>
<evidence type="ECO:0000256" key="2">
    <source>
        <dbReference type="ARBA" id="ARBA00022801"/>
    </source>
</evidence>
<dbReference type="AlphaFoldDB" id="A0A099NTE1"/>
<dbReference type="InterPro" id="IPR023631">
    <property type="entry name" value="Amidase_dom"/>
</dbReference>
<feature type="active site" description="Charge relay system" evidence="3">
    <location>
        <position position="222"/>
    </location>
</feature>
<feature type="active site" description="Charge relay system" evidence="3">
    <location>
        <position position="147"/>
    </location>
</feature>
<reference evidence="7" key="1">
    <citation type="journal article" date="2014" name="Microb. Cell Fact.">
        <title>Exploiting Issatchenkia orientalis SD108 for succinic acid production.</title>
        <authorList>
            <person name="Xiao H."/>
            <person name="Shao Z."/>
            <person name="Jiang Y."/>
            <person name="Dole S."/>
            <person name="Zhao H."/>
        </authorList>
    </citation>
    <scope>NUCLEOTIDE SEQUENCE [LARGE SCALE GENOMIC DNA]</scope>
    <source>
        <strain evidence="7">SD108</strain>
    </source>
</reference>
<proteinExistence type="inferred from homology"/>
<comment type="caution">
    <text evidence="6">The sequence shown here is derived from an EMBL/GenBank/DDBJ whole genome shotgun (WGS) entry which is preliminary data.</text>
</comment>
<accession>A0A099NTE1</accession>
<name>A0A099NTE1_PICKU</name>
<comment type="similarity">
    <text evidence="1">Belongs to the amidase family.</text>
</comment>
<sequence>MTIPENSLEKDPQNPEIYATFIPKVKKYKKELQDGILKEFKLPEELIPKKNGIDVTSIPEKIMTKKEIEITDLKAVDLVKAIASGVYSSVEVFKAYAKRATAAHQLTNCAMQMFVKEGLKRAEELDEYFQKNGKTVGPLHGVPVSLKEHYDIKGKVTHGGYVGLIENISTETNDCVQILYNAGAVFYIRTTEPQMLMHLCSKNNITGLAKNPRNTNLTTGGSSSGEGAIAAMKGSAFGVGSDIGGSIRSPAAFCGVWGLRPTQKRIPMTPMVPHSNKLQETVNCVLGPMARSAQDLELFMKVEIGAKPWEKDATLVPLPWRDVPLPEPSQLKVAICYDDGYVKPTPPIIRGLEHVAKRLSETGAKVIKWEPINARECALAASNAYNADGNKGQLDLLGLSGEPIVKLSQYQLNVGCGFDGQSVVEYQKDAGFRDQTRNKVLEQMKALDIDFIISPSYVSVAPLPETCHYWGYTSMWNILDFPNVVFPTGLSCDVKLDNPDTSYVARNEMENYEYKLYNDASLFQGAPINLQLTGRRWFDEEVIKASQVIEEIVRA</sequence>
<feature type="binding site" evidence="4">
    <location>
        <position position="222"/>
    </location>
    <ligand>
        <name>substrate</name>
    </ligand>
</feature>
<dbReference type="Pfam" id="PF01425">
    <property type="entry name" value="Amidase"/>
    <property type="match status" value="1"/>
</dbReference>
<feature type="domain" description="Amidase" evidence="5">
    <location>
        <begin position="91"/>
        <end position="542"/>
    </location>
</feature>
<feature type="binding site" evidence="4">
    <location>
        <position position="196"/>
    </location>
    <ligand>
        <name>substrate</name>
    </ligand>
</feature>